<evidence type="ECO:0000259" key="10">
    <source>
        <dbReference type="PROSITE" id="PS52039"/>
    </source>
</evidence>
<proteinExistence type="inferred from homology"/>
<evidence type="ECO:0000256" key="2">
    <source>
        <dbReference type="ARBA" id="ARBA00009446"/>
    </source>
</evidence>
<dbReference type="PRINTS" id="PR00417">
    <property type="entry name" value="PRTPISMRASEI"/>
</dbReference>
<dbReference type="FunFam" id="3.40.50.140:FF:000003">
    <property type="entry name" value="DNA topoisomerase"/>
    <property type="match status" value="1"/>
</dbReference>
<dbReference type="InterPro" id="IPR006171">
    <property type="entry name" value="TOPRIM_dom"/>
</dbReference>
<evidence type="ECO:0000256" key="6">
    <source>
        <dbReference type="ARBA" id="ARBA00023235"/>
    </source>
</evidence>
<keyword evidence="11" id="KW-1185">Reference proteome</keyword>
<dbReference type="PROSITE" id="PS00396">
    <property type="entry name" value="TOPO_IA_1"/>
    <property type="match status" value="1"/>
</dbReference>
<dbReference type="WBParaSite" id="PTRK_0001698400.1">
    <property type="protein sequence ID" value="PTRK_0001698400.1"/>
    <property type="gene ID" value="PTRK_0001698400"/>
</dbReference>
<protein>
    <recommendedName>
        <fullName evidence="3 7">DNA topoisomerase</fullName>
        <ecNumber evidence="3 7">5.6.2.1</ecNumber>
    </recommendedName>
</protein>
<dbReference type="GO" id="GO:0003677">
    <property type="term" value="F:DNA binding"/>
    <property type="evidence" value="ECO:0007669"/>
    <property type="project" value="UniProtKB-KW"/>
</dbReference>
<dbReference type="InterPro" id="IPR013824">
    <property type="entry name" value="Topo_IA_cen_sub1"/>
</dbReference>
<dbReference type="GO" id="GO:0005634">
    <property type="term" value="C:nucleus"/>
    <property type="evidence" value="ECO:0007669"/>
    <property type="project" value="TreeGrafter"/>
</dbReference>
<dbReference type="STRING" id="131310.A0A0N5A5K3"/>
<dbReference type="Pfam" id="PF01751">
    <property type="entry name" value="Toprim"/>
    <property type="match status" value="1"/>
</dbReference>
<dbReference type="Gene3D" id="3.40.50.140">
    <property type="match status" value="1"/>
</dbReference>
<dbReference type="PROSITE" id="PS50880">
    <property type="entry name" value="TOPRIM"/>
    <property type="match status" value="1"/>
</dbReference>
<dbReference type="CDD" id="cd03362">
    <property type="entry name" value="TOPRIM_TopoIA_TopoIII"/>
    <property type="match status" value="1"/>
</dbReference>
<evidence type="ECO:0000256" key="8">
    <source>
        <dbReference type="SAM" id="MobiDB-lite"/>
    </source>
</evidence>
<dbReference type="InterPro" id="IPR034144">
    <property type="entry name" value="TOPRIM_TopoIII"/>
</dbReference>
<dbReference type="InterPro" id="IPR003601">
    <property type="entry name" value="Topo_IA_2"/>
</dbReference>
<dbReference type="Proteomes" id="UP000038045">
    <property type="component" value="Unplaced"/>
</dbReference>
<dbReference type="InterPro" id="IPR013825">
    <property type="entry name" value="Topo_IA_cen_sub2"/>
</dbReference>
<dbReference type="InterPro" id="IPR000380">
    <property type="entry name" value="Topo_IA"/>
</dbReference>
<dbReference type="SMART" id="SM00437">
    <property type="entry name" value="TOP1Ac"/>
    <property type="match status" value="1"/>
</dbReference>
<dbReference type="InterPro" id="IPR013826">
    <property type="entry name" value="Topo_IA_cen_sub3"/>
</dbReference>
<keyword evidence="4 7" id="KW-0799">Topoisomerase</keyword>
<dbReference type="Gene3D" id="2.70.20.10">
    <property type="entry name" value="Topoisomerase I, domain 3"/>
    <property type="match status" value="1"/>
</dbReference>
<evidence type="ECO:0000256" key="1">
    <source>
        <dbReference type="ARBA" id="ARBA00000213"/>
    </source>
</evidence>
<dbReference type="GO" id="GO:0006281">
    <property type="term" value="P:DNA repair"/>
    <property type="evidence" value="ECO:0007669"/>
    <property type="project" value="TreeGrafter"/>
</dbReference>
<dbReference type="GO" id="GO:0006265">
    <property type="term" value="P:DNA topological change"/>
    <property type="evidence" value="ECO:0007669"/>
    <property type="project" value="InterPro"/>
</dbReference>
<dbReference type="PANTHER" id="PTHR11390">
    <property type="entry name" value="PROKARYOTIC DNA TOPOISOMERASE"/>
    <property type="match status" value="1"/>
</dbReference>
<keyword evidence="5 7" id="KW-0238">DNA-binding</keyword>
<reference evidence="12" key="1">
    <citation type="submission" date="2017-02" db="UniProtKB">
        <authorList>
            <consortium name="WormBaseParasite"/>
        </authorList>
    </citation>
    <scope>IDENTIFICATION</scope>
</reference>
<feature type="domain" description="Topo IA-type catalytic" evidence="10">
    <location>
        <begin position="173"/>
        <end position="604"/>
    </location>
</feature>
<organism evidence="11 12">
    <name type="scientific">Parastrongyloides trichosuri</name>
    <name type="common">Possum-specific nematode worm</name>
    <dbReference type="NCBI Taxonomy" id="131310"/>
    <lineage>
        <taxon>Eukaryota</taxon>
        <taxon>Metazoa</taxon>
        <taxon>Ecdysozoa</taxon>
        <taxon>Nematoda</taxon>
        <taxon>Chromadorea</taxon>
        <taxon>Rhabditida</taxon>
        <taxon>Tylenchina</taxon>
        <taxon>Panagrolaimomorpha</taxon>
        <taxon>Strongyloidoidea</taxon>
        <taxon>Strongyloididae</taxon>
        <taxon>Parastrongyloides</taxon>
    </lineage>
</organism>
<comment type="catalytic activity">
    <reaction evidence="1 7">
        <text>ATP-independent breakage of single-stranded DNA, followed by passage and rejoining.</text>
        <dbReference type="EC" id="5.6.2.1"/>
    </reaction>
</comment>
<feature type="compositionally biased region" description="Polar residues" evidence="8">
    <location>
        <begin position="636"/>
        <end position="645"/>
    </location>
</feature>
<feature type="compositionally biased region" description="Low complexity" evidence="8">
    <location>
        <begin position="646"/>
        <end position="657"/>
    </location>
</feature>
<dbReference type="InterPro" id="IPR003602">
    <property type="entry name" value="Topo_IA_DNA-bd_dom"/>
</dbReference>
<dbReference type="GO" id="GO:0006310">
    <property type="term" value="P:DNA recombination"/>
    <property type="evidence" value="ECO:0007669"/>
    <property type="project" value="TreeGrafter"/>
</dbReference>
<dbReference type="GO" id="GO:0003917">
    <property type="term" value="F:DNA topoisomerase type I (single strand cut, ATP-independent) activity"/>
    <property type="evidence" value="ECO:0007669"/>
    <property type="project" value="UniProtKB-EC"/>
</dbReference>
<dbReference type="EC" id="5.6.2.1" evidence="3 7"/>
<keyword evidence="6 7" id="KW-0413">Isomerase</keyword>
<dbReference type="Gene3D" id="1.10.460.10">
    <property type="entry name" value="Topoisomerase I, domain 2"/>
    <property type="match status" value="1"/>
</dbReference>
<dbReference type="SMART" id="SM00493">
    <property type="entry name" value="TOPRIM"/>
    <property type="match status" value="1"/>
</dbReference>
<accession>A0A0N5A5K3</accession>
<evidence type="ECO:0000256" key="4">
    <source>
        <dbReference type="ARBA" id="ARBA00023029"/>
    </source>
</evidence>
<feature type="domain" description="Toprim" evidence="9">
    <location>
        <begin position="11"/>
        <end position="155"/>
    </location>
</feature>
<evidence type="ECO:0000256" key="3">
    <source>
        <dbReference type="ARBA" id="ARBA00012891"/>
    </source>
</evidence>
<dbReference type="GO" id="GO:0031422">
    <property type="term" value="C:RecQ family helicase-topoisomerase III complex"/>
    <property type="evidence" value="ECO:0007669"/>
    <property type="project" value="TreeGrafter"/>
</dbReference>
<evidence type="ECO:0000313" key="11">
    <source>
        <dbReference type="Proteomes" id="UP000038045"/>
    </source>
</evidence>
<dbReference type="Gene3D" id="1.10.290.10">
    <property type="entry name" value="Topoisomerase I, domain 4"/>
    <property type="match status" value="1"/>
</dbReference>
<dbReference type="CDD" id="cd00186">
    <property type="entry name" value="TOP1Ac"/>
    <property type="match status" value="1"/>
</dbReference>
<evidence type="ECO:0000313" key="12">
    <source>
        <dbReference type="WBParaSite" id="PTRK_0001698400.1"/>
    </source>
</evidence>
<name>A0A0N5A5K3_PARTI</name>
<dbReference type="FunFam" id="1.10.290.10:FF:000001">
    <property type="entry name" value="DNA topoisomerase"/>
    <property type="match status" value="1"/>
</dbReference>
<dbReference type="InterPro" id="IPR013497">
    <property type="entry name" value="Topo_IA_cen"/>
</dbReference>
<dbReference type="Pfam" id="PF01131">
    <property type="entry name" value="Topoisom_bac"/>
    <property type="match status" value="1"/>
</dbReference>
<evidence type="ECO:0000256" key="5">
    <source>
        <dbReference type="ARBA" id="ARBA00023125"/>
    </source>
</evidence>
<comment type="similarity">
    <text evidence="2 7">Belongs to the type IA topoisomerase family.</text>
</comment>
<sequence>MKRLVNAMSRGVLFVAEKNDAAKSIAQLLSKGTCTRKEGKSKFNKIYEFTTEVFGSQRQVSTTSVSGHLMGIDFGQEYQKWENCETGTLFDAPIEQFIIENMKNIEFTLRDYSMQSDILVIWTDCDREGENIGGEIEKTCLKYNRRLDVYRARFSEITPHAIRHALNNLVRLDKNQIIAVDCRTELDLRIGAAFTRLQTLYLRKKHGDLLHQLSGEGTCVISYGSCQFPTLGFVVDRYLMIKNFIPENFWKLRVIHLKNGLSTEFSWERGRLFWKPAVEGYFNLCLEKRSTAKIINVDKHPKSKYRPVAMDTICLEKLAVRNLKMGAKQTMDIAEKLYSKGYISYPRTETNIFPQNLALQPLIEIYKDCGTFGPFANKILNNGGPNPRNGKKSDQAHPPIHPLKMETKERMNHDGMWKVYELIVRHFLACCSFDAKGQETKITMNIAEEIFHATGLQIEDRGYLEIYPYEKWSDKILPEYVINEKVSNGLTIEMPEGTTTAPPLLSESDLISLMDKFGIGTDATHAEHIETIKKRKYAMLNKENRFYPSPIGLALVESYNHLGYQLSKPNLRSDLEKGLEQICKGEKTKEEVLNTQIQSYKRIFKSVEDQIELFGEHFKTQAASTNTPLSAIENLVPSNRNTNTYSSGSIAPSSRGSSRGRGRGGGRGGGRSISNNREGPAPTNNAPRISTDVECLCKQPSVIKTCPHTIASFIFLALNNIPGNYCRKLLKKDNNIGGEDNSDDDNNKVIFTEDNDNLPKMIKILCENIYQRDDDNVKTP</sequence>
<dbReference type="SUPFAM" id="SSF56712">
    <property type="entry name" value="Prokaryotic type I DNA topoisomerase"/>
    <property type="match status" value="1"/>
</dbReference>
<dbReference type="PROSITE" id="PS52039">
    <property type="entry name" value="TOPO_IA_2"/>
    <property type="match status" value="1"/>
</dbReference>
<dbReference type="AlphaFoldDB" id="A0A0N5A5K3"/>
<evidence type="ECO:0000256" key="7">
    <source>
        <dbReference type="RuleBase" id="RU362092"/>
    </source>
</evidence>
<dbReference type="PANTHER" id="PTHR11390:SF21">
    <property type="entry name" value="DNA TOPOISOMERASE 3-ALPHA"/>
    <property type="match status" value="1"/>
</dbReference>
<dbReference type="InterPro" id="IPR023405">
    <property type="entry name" value="Topo_IA_core_domain"/>
</dbReference>
<comment type="function">
    <text evidence="7">Introduces a single-strand break via transesterification at a target site in duplex DNA. Releases the supercoiling and torsional tension of DNA introduced during the DNA replication and transcription by transiently cleaving and rejoining one strand of the DNA duplex. The scissile phosphodiester is attacked by the catalytic tyrosine of the enzyme, resulting in the formation of a DNA-(5'-phosphotyrosyl)-enzyme intermediate and the expulsion of a 3'-OH DNA strand.</text>
</comment>
<evidence type="ECO:0000259" key="9">
    <source>
        <dbReference type="PROSITE" id="PS50880"/>
    </source>
</evidence>
<dbReference type="SMART" id="SM00436">
    <property type="entry name" value="TOP1Bc"/>
    <property type="match status" value="1"/>
</dbReference>
<dbReference type="InterPro" id="IPR023406">
    <property type="entry name" value="Topo_IA_AS"/>
</dbReference>
<feature type="region of interest" description="Disordered" evidence="8">
    <location>
        <begin position="635"/>
        <end position="688"/>
    </location>
</feature>